<evidence type="ECO:0000313" key="9">
    <source>
        <dbReference type="EMBL" id="OEK06650.1"/>
    </source>
</evidence>
<dbReference type="GO" id="GO:0006352">
    <property type="term" value="P:DNA-templated transcription initiation"/>
    <property type="evidence" value="ECO:0007669"/>
    <property type="project" value="InterPro"/>
</dbReference>
<sequence>MKANNEQYAMELIIAKVKEGDMAAFNVLIDEHKAMAFTLALKLMKNREDAEEVAQDAFLKAYKNIKQFEGNSKFSTWLYTIVYNTALTRLRKKKISTSEISDHNEERLSSYSESDKEWNRLQKAERSGYIKQAMDLLSPDDQVAITLFYLNENSLQEICEITGWELSNVKVRLHRARKRLLKVLEQLLDTEVRSLL</sequence>
<comment type="caution">
    <text evidence="9">The sequence shown here is derived from an EMBL/GenBank/DDBJ whole genome shotgun (WGS) entry which is preliminary data.</text>
</comment>
<dbReference type="STRING" id="1563681.BFP71_03000"/>
<keyword evidence="5 6" id="KW-0804">Transcription</keyword>
<dbReference type="Pfam" id="PF08281">
    <property type="entry name" value="Sigma70_r4_2"/>
    <property type="match status" value="1"/>
</dbReference>
<evidence type="ECO:0000256" key="1">
    <source>
        <dbReference type="ARBA" id="ARBA00010641"/>
    </source>
</evidence>
<dbReference type="SUPFAM" id="SSF88659">
    <property type="entry name" value="Sigma3 and sigma4 domains of RNA polymerase sigma factors"/>
    <property type="match status" value="1"/>
</dbReference>
<dbReference type="InterPro" id="IPR013325">
    <property type="entry name" value="RNA_pol_sigma_r2"/>
</dbReference>
<evidence type="ECO:0000256" key="6">
    <source>
        <dbReference type="RuleBase" id="RU000716"/>
    </source>
</evidence>
<protein>
    <recommendedName>
        <fullName evidence="6">RNA polymerase sigma factor</fullName>
    </recommendedName>
</protein>
<dbReference type="Gene3D" id="1.10.1740.10">
    <property type="match status" value="1"/>
</dbReference>
<dbReference type="Pfam" id="PF04542">
    <property type="entry name" value="Sigma70_r2"/>
    <property type="match status" value="1"/>
</dbReference>
<evidence type="ECO:0000256" key="5">
    <source>
        <dbReference type="ARBA" id="ARBA00023163"/>
    </source>
</evidence>
<keyword evidence="4 6" id="KW-0238">DNA-binding</keyword>
<dbReference type="InterPro" id="IPR014284">
    <property type="entry name" value="RNA_pol_sigma-70_dom"/>
</dbReference>
<dbReference type="Proteomes" id="UP000095552">
    <property type="component" value="Unassembled WGS sequence"/>
</dbReference>
<keyword evidence="3 6" id="KW-0731">Sigma factor</keyword>
<evidence type="ECO:0000259" key="8">
    <source>
        <dbReference type="Pfam" id="PF08281"/>
    </source>
</evidence>
<dbReference type="InterPro" id="IPR036388">
    <property type="entry name" value="WH-like_DNA-bd_sf"/>
</dbReference>
<reference evidence="9 10" key="1">
    <citation type="submission" date="2016-08" db="EMBL/GenBank/DDBJ databases">
        <title>Draft genome of Fabibacter sp. strain SK-8.</title>
        <authorList>
            <person name="Wong S.-K."/>
            <person name="Hamasaki K."/>
            <person name="Yoshizawa S."/>
        </authorList>
    </citation>
    <scope>NUCLEOTIDE SEQUENCE [LARGE SCALE GENOMIC DNA]</scope>
    <source>
        <strain evidence="9 10">SK-8</strain>
    </source>
</reference>
<gene>
    <name evidence="9" type="ORF">BFP71_03000</name>
</gene>
<dbReference type="GO" id="GO:0003677">
    <property type="term" value="F:DNA binding"/>
    <property type="evidence" value="ECO:0007669"/>
    <property type="project" value="UniProtKB-KW"/>
</dbReference>
<evidence type="ECO:0000256" key="3">
    <source>
        <dbReference type="ARBA" id="ARBA00023082"/>
    </source>
</evidence>
<dbReference type="Gene3D" id="1.10.10.10">
    <property type="entry name" value="Winged helix-like DNA-binding domain superfamily/Winged helix DNA-binding domain"/>
    <property type="match status" value="1"/>
</dbReference>
<dbReference type="GO" id="GO:0016987">
    <property type="term" value="F:sigma factor activity"/>
    <property type="evidence" value="ECO:0007669"/>
    <property type="project" value="UniProtKB-KW"/>
</dbReference>
<dbReference type="AlphaFoldDB" id="A0A1E5T5L1"/>
<keyword evidence="2 6" id="KW-0805">Transcription regulation</keyword>
<dbReference type="PROSITE" id="PS01063">
    <property type="entry name" value="SIGMA70_ECF"/>
    <property type="match status" value="1"/>
</dbReference>
<dbReference type="PANTHER" id="PTHR43133">
    <property type="entry name" value="RNA POLYMERASE ECF-TYPE SIGMA FACTO"/>
    <property type="match status" value="1"/>
</dbReference>
<evidence type="ECO:0000256" key="2">
    <source>
        <dbReference type="ARBA" id="ARBA00023015"/>
    </source>
</evidence>
<dbReference type="NCBIfam" id="TIGR02937">
    <property type="entry name" value="sigma70-ECF"/>
    <property type="match status" value="1"/>
</dbReference>
<name>A0A1E5T5L1_9BACT</name>
<dbReference type="OrthoDB" id="1027298at2"/>
<evidence type="ECO:0000313" key="10">
    <source>
        <dbReference type="Proteomes" id="UP000095552"/>
    </source>
</evidence>
<proteinExistence type="inferred from homology"/>
<dbReference type="InterPro" id="IPR000838">
    <property type="entry name" value="RNA_pol_sigma70_ECF_CS"/>
</dbReference>
<dbReference type="RefSeq" id="WP_069833962.1">
    <property type="nucleotide sequence ID" value="NZ_MDGQ01000003.1"/>
</dbReference>
<dbReference type="EMBL" id="MDGQ01000003">
    <property type="protein sequence ID" value="OEK06650.1"/>
    <property type="molecule type" value="Genomic_DNA"/>
</dbReference>
<feature type="domain" description="RNA polymerase sigma factor 70 region 4 type 2" evidence="8">
    <location>
        <begin position="129"/>
        <end position="180"/>
    </location>
</feature>
<dbReference type="CDD" id="cd06171">
    <property type="entry name" value="Sigma70_r4"/>
    <property type="match status" value="1"/>
</dbReference>
<comment type="similarity">
    <text evidence="1 6">Belongs to the sigma-70 factor family. ECF subfamily.</text>
</comment>
<dbReference type="InterPro" id="IPR013324">
    <property type="entry name" value="RNA_pol_sigma_r3/r4-like"/>
</dbReference>
<evidence type="ECO:0000256" key="4">
    <source>
        <dbReference type="ARBA" id="ARBA00023125"/>
    </source>
</evidence>
<organism evidence="9 10">
    <name type="scientific">Roseivirga misakiensis</name>
    <dbReference type="NCBI Taxonomy" id="1563681"/>
    <lineage>
        <taxon>Bacteria</taxon>
        <taxon>Pseudomonadati</taxon>
        <taxon>Bacteroidota</taxon>
        <taxon>Cytophagia</taxon>
        <taxon>Cytophagales</taxon>
        <taxon>Roseivirgaceae</taxon>
        <taxon>Roseivirga</taxon>
    </lineage>
</organism>
<dbReference type="InterPro" id="IPR039425">
    <property type="entry name" value="RNA_pol_sigma-70-like"/>
</dbReference>
<dbReference type="SUPFAM" id="SSF88946">
    <property type="entry name" value="Sigma2 domain of RNA polymerase sigma factors"/>
    <property type="match status" value="1"/>
</dbReference>
<dbReference type="InterPro" id="IPR013249">
    <property type="entry name" value="RNA_pol_sigma70_r4_t2"/>
</dbReference>
<dbReference type="PANTHER" id="PTHR43133:SF45">
    <property type="entry name" value="RNA POLYMERASE ECF-TYPE SIGMA FACTOR"/>
    <property type="match status" value="1"/>
</dbReference>
<dbReference type="InterPro" id="IPR007627">
    <property type="entry name" value="RNA_pol_sigma70_r2"/>
</dbReference>
<evidence type="ECO:0000259" key="7">
    <source>
        <dbReference type="Pfam" id="PF04542"/>
    </source>
</evidence>
<feature type="domain" description="RNA polymerase sigma-70 region 2" evidence="7">
    <location>
        <begin position="28"/>
        <end position="94"/>
    </location>
</feature>
<keyword evidence="10" id="KW-1185">Reference proteome</keyword>
<accession>A0A1E5T5L1</accession>